<dbReference type="GO" id="GO:0005886">
    <property type="term" value="C:plasma membrane"/>
    <property type="evidence" value="ECO:0007669"/>
    <property type="project" value="UniProtKB-SubCell"/>
</dbReference>
<feature type="transmembrane region" description="Helical" evidence="11">
    <location>
        <begin position="945"/>
        <end position="966"/>
    </location>
</feature>
<feature type="transmembrane region" description="Helical" evidence="11">
    <location>
        <begin position="395"/>
        <end position="414"/>
    </location>
</feature>
<feature type="transmembrane region" description="Helical" evidence="11">
    <location>
        <begin position="354"/>
        <end position="375"/>
    </location>
</feature>
<dbReference type="PANTHER" id="PTHR21522">
    <property type="entry name" value="PROTON CHANNEL OTOP"/>
    <property type="match status" value="1"/>
</dbReference>
<evidence type="ECO:0008006" key="14">
    <source>
        <dbReference type="Google" id="ProtNLM"/>
    </source>
</evidence>
<name>A0A553PL60_TIGCA</name>
<dbReference type="Proteomes" id="UP000318571">
    <property type="component" value="Chromosome 11"/>
</dbReference>
<accession>A0A553PL60</accession>
<evidence type="ECO:0000256" key="7">
    <source>
        <dbReference type="ARBA" id="ARBA00022989"/>
    </source>
</evidence>
<keyword evidence="7 11" id="KW-1133">Transmembrane helix</keyword>
<sequence>MSSATDLGVELAEDPQNRPPHPGQNLIPIPSKYNKYFPVWTPEAIDNIFTAFSSLYAVIVITVFLAFSFTEIVTFPHLHNHLEKSGFFVYLYTISILFYGYLFLVVSIRDKELGLASELKVVFNHKSHGSLPARIGVVFFGLGTLIYFLLELLAFFEFKSGSPCHYPAVGATSFLAIIFVILQVLLIFLYPRLNLHTINFVDRFGTMHVMATNIIMWLHSLVKESLHEIEEIGHEFEIGHLNETSVHRQRREEKDEDACNLIARRMSILHDLHEDCQPYKSDIIGNILAKSSPYLYPFVIEFALIGASVIFTMWRHVDRMPLAGHIMSPNATKVHLPRPVAFIRQGSWDHSRKGVIGGVFALILAILNLGVFFGLDGFTNAEDESEFFSKLTKTVINFLGIISLLIGIWQIQNLDDQELSDLTESEMRNLDLSLLRFTSFFAYLYHVFTIITGVFNANVKNFPNRIHNINGIVATIQITLQIIFVFDLRRKELPPSKVESKPGRQIAIFMFFHNLAMWLVFTFEIQKVRSSLVEAEFYGIMPWVIIQRVTLPLTIFFRFHSAVRVMADPNRDLGARPKQHHPDQIEVLEAKADFDEENASSAESSVSSRYQIREETDPTLPRAKPKKKFQLKMSESSLANVWSGLSGLYAMFLVTLYVAFSFTELVTFPHLNDYLEINGFFIFLYVVSDLFLIYVLLMTLKGKSKMVNSDGPKVAENHKSHGSLTIRFGAIVFGIGALVYLVLEMISFFEISTYSPCYHSALGINTAAAILFVVLQTYLIFVYPRLNLCTIGILDRFGTMHVVATNIILWIRTLIKESLHEIMESEEKAHSVHAAHPLLAGHNHGVCNIIGERIRIAHQLYEQCHLYHDDILGSTLTDTSPFLYPFVIEYALIGASVFFVMWRHVGRSGKPKHHDEMDSLTSTGINHPQPLQFLKKGDWSHSLKGVVAGSVILILAILNLALFFGLDGHDANEDESEYFSKITNTIINMLGIVGLLFGIYQIQALSDRSEFEEDSDLRASSSLDLSLLRFTAFFAYLYICFTIITGAFNAHFHNFPNGLHIVNGVTEAIQITLQIVFIYDLQHKILSLATFDTKPGRQVTIFLFFLNLAQWVVISFEIQKVRASLVEAEFYGFMPWVIIQRVTLPLFVFFRFHSAVVNMELWKDIYSNGNIRSKSQPELALRRRDFSGIGVRPGDVSMEGGLM</sequence>
<keyword evidence="3" id="KW-0813">Transport</keyword>
<feature type="transmembrane region" description="Helical" evidence="11">
    <location>
        <begin position="680"/>
        <end position="700"/>
    </location>
</feature>
<keyword evidence="10" id="KW-0407">Ion channel</keyword>
<comment type="similarity">
    <text evidence="2">Belongs to the otopetrin family.</text>
</comment>
<feature type="transmembrane region" description="Helical" evidence="11">
    <location>
        <begin position="1027"/>
        <end position="1048"/>
    </location>
</feature>
<proteinExistence type="inferred from homology"/>
<organism evidence="12 13">
    <name type="scientific">Tigriopus californicus</name>
    <name type="common">Marine copepod</name>
    <dbReference type="NCBI Taxonomy" id="6832"/>
    <lineage>
        <taxon>Eukaryota</taxon>
        <taxon>Metazoa</taxon>
        <taxon>Ecdysozoa</taxon>
        <taxon>Arthropoda</taxon>
        <taxon>Crustacea</taxon>
        <taxon>Multicrustacea</taxon>
        <taxon>Hexanauplia</taxon>
        <taxon>Copepoda</taxon>
        <taxon>Harpacticoida</taxon>
        <taxon>Harpacticidae</taxon>
        <taxon>Tigriopus</taxon>
    </lineage>
</organism>
<dbReference type="AlphaFoldDB" id="A0A553PL60"/>
<gene>
    <name evidence="12" type="ORF">TCAL_07848</name>
</gene>
<evidence type="ECO:0000256" key="9">
    <source>
        <dbReference type="ARBA" id="ARBA00023136"/>
    </source>
</evidence>
<evidence type="ECO:0000256" key="8">
    <source>
        <dbReference type="ARBA" id="ARBA00023065"/>
    </source>
</evidence>
<evidence type="ECO:0000256" key="1">
    <source>
        <dbReference type="ARBA" id="ARBA00004651"/>
    </source>
</evidence>
<evidence type="ECO:0000256" key="10">
    <source>
        <dbReference type="ARBA" id="ARBA00023303"/>
    </source>
</evidence>
<dbReference type="EMBL" id="VCGU01000003">
    <property type="protein sequence ID" value="TRY78416.1"/>
    <property type="molecule type" value="Genomic_DNA"/>
</dbReference>
<dbReference type="InterPro" id="IPR004878">
    <property type="entry name" value="Otopetrin"/>
</dbReference>
<comment type="caution">
    <text evidence="12">The sequence shown here is derived from an EMBL/GenBank/DDBJ whole genome shotgun (WGS) entry which is preliminary data.</text>
</comment>
<evidence type="ECO:0000256" key="4">
    <source>
        <dbReference type="ARBA" id="ARBA00022475"/>
    </source>
</evidence>
<evidence type="ECO:0000256" key="2">
    <source>
        <dbReference type="ARBA" id="ARBA00006513"/>
    </source>
</evidence>
<feature type="transmembrane region" description="Helical" evidence="11">
    <location>
        <begin position="506"/>
        <end position="525"/>
    </location>
</feature>
<evidence type="ECO:0000256" key="6">
    <source>
        <dbReference type="ARBA" id="ARBA00022781"/>
    </source>
</evidence>
<feature type="transmembrane region" description="Helical" evidence="11">
    <location>
        <begin position="637"/>
        <end position="660"/>
    </location>
</feature>
<feature type="transmembrane region" description="Helical" evidence="11">
    <location>
        <begin position="986"/>
        <end position="1006"/>
    </location>
</feature>
<keyword evidence="5 11" id="KW-0812">Transmembrane</keyword>
<keyword evidence="9 11" id="KW-0472">Membrane</keyword>
<feature type="transmembrane region" description="Helical" evidence="11">
    <location>
        <begin position="168"/>
        <end position="190"/>
    </location>
</feature>
<feature type="transmembrane region" description="Helical" evidence="11">
    <location>
        <begin position="1060"/>
        <end position="1079"/>
    </location>
</feature>
<evidence type="ECO:0000313" key="12">
    <source>
        <dbReference type="EMBL" id="TRY78416.1"/>
    </source>
</evidence>
<dbReference type="GO" id="GO:0015252">
    <property type="term" value="F:proton channel activity"/>
    <property type="evidence" value="ECO:0007669"/>
    <property type="project" value="InterPro"/>
</dbReference>
<keyword evidence="8" id="KW-0406">Ion transport</keyword>
<feature type="transmembrane region" description="Helical" evidence="11">
    <location>
        <begin position="761"/>
        <end position="781"/>
    </location>
</feature>
<feature type="transmembrane region" description="Helical" evidence="11">
    <location>
        <begin position="1130"/>
        <end position="1150"/>
    </location>
</feature>
<evidence type="ECO:0000256" key="11">
    <source>
        <dbReference type="SAM" id="Phobius"/>
    </source>
</evidence>
<keyword evidence="13" id="KW-1185">Reference proteome</keyword>
<feature type="transmembrane region" description="Helical" evidence="11">
    <location>
        <begin position="434"/>
        <end position="455"/>
    </location>
</feature>
<evidence type="ECO:0000256" key="3">
    <source>
        <dbReference type="ARBA" id="ARBA00022448"/>
    </source>
</evidence>
<evidence type="ECO:0000313" key="13">
    <source>
        <dbReference type="Proteomes" id="UP000318571"/>
    </source>
</evidence>
<dbReference type="PANTHER" id="PTHR21522:SF62">
    <property type="entry name" value="OTOPETRIN-LIKE A, ISOFORM C"/>
    <property type="match status" value="1"/>
</dbReference>
<feature type="transmembrane region" description="Helical" evidence="11">
    <location>
        <begin position="55"/>
        <end position="75"/>
    </location>
</feature>
<keyword evidence="6" id="KW-0375">Hydrogen ion transport</keyword>
<feature type="transmembrane region" description="Helical" evidence="11">
    <location>
        <begin position="1099"/>
        <end position="1118"/>
    </location>
</feature>
<feature type="transmembrane region" description="Helical" evidence="11">
    <location>
        <begin position="135"/>
        <end position="156"/>
    </location>
</feature>
<feature type="transmembrane region" description="Helical" evidence="11">
    <location>
        <begin position="728"/>
        <end position="749"/>
    </location>
</feature>
<dbReference type="Pfam" id="PF03189">
    <property type="entry name" value="Otopetrin"/>
    <property type="match status" value="2"/>
</dbReference>
<feature type="transmembrane region" description="Helical" evidence="11">
    <location>
        <begin position="87"/>
        <end position="108"/>
    </location>
</feature>
<feature type="transmembrane region" description="Helical" evidence="11">
    <location>
        <begin position="467"/>
        <end position="486"/>
    </location>
</feature>
<reference evidence="12 13" key="1">
    <citation type="journal article" date="2018" name="Nat. Ecol. Evol.">
        <title>Genomic signatures of mitonuclear coevolution across populations of Tigriopus californicus.</title>
        <authorList>
            <person name="Barreto F.S."/>
            <person name="Watson E.T."/>
            <person name="Lima T.G."/>
            <person name="Willett C.S."/>
            <person name="Edmands S."/>
            <person name="Li W."/>
            <person name="Burton R.S."/>
        </authorList>
    </citation>
    <scope>NUCLEOTIDE SEQUENCE [LARGE SCALE GENOMIC DNA]</scope>
    <source>
        <strain evidence="12 13">San Diego</strain>
    </source>
</reference>
<comment type="subcellular location">
    <subcellularLocation>
        <location evidence="1">Cell membrane</location>
        <topology evidence="1">Multi-pass membrane protein</topology>
    </subcellularLocation>
</comment>
<feature type="transmembrane region" description="Helical" evidence="11">
    <location>
        <begin position="294"/>
        <end position="314"/>
    </location>
</feature>
<protein>
    <recommendedName>
        <fullName evidence="14">Otopetrin</fullName>
    </recommendedName>
</protein>
<feature type="transmembrane region" description="Helical" evidence="11">
    <location>
        <begin position="882"/>
        <end position="902"/>
    </location>
</feature>
<keyword evidence="4" id="KW-1003">Cell membrane</keyword>
<evidence type="ECO:0000256" key="5">
    <source>
        <dbReference type="ARBA" id="ARBA00022692"/>
    </source>
</evidence>